<dbReference type="Proteomes" id="UP001152592">
    <property type="component" value="Unassembled WGS sequence"/>
</dbReference>
<reference evidence="4" key="1">
    <citation type="submission" date="2021-07" db="EMBL/GenBank/DDBJ databases">
        <authorList>
            <person name="Branca A.L. A."/>
        </authorList>
    </citation>
    <scope>NUCLEOTIDE SEQUENCE</scope>
</reference>
<dbReference type="AlphaFoldDB" id="A0A9W4JAX1"/>
<evidence type="ECO:0000313" key="4">
    <source>
        <dbReference type="EMBL" id="CAG8381243.1"/>
    </source>
</evidence>
<proteinExistence type="predicted"/>
<comment type="caution">
    <text evidence="4">The sequence shown here is derived from an EMBL/GenBank/DDBJ whole genome shotgun (WGS) entry which is preliminary data.</text>
</comment>
<evidence type="ECO:0000256" key="2">
    <source>
        <dbReference type="ARBA" id="ARBA00023163"/>
    </source>
</evidence>
<evidence type="ECO:0000256" key="1">
    <source>
        <dbReference type="ARBA" id="ARBA00023015"/>
    </source>
</evidence>
<evidence type="ECO:0000256" key="3">
    <source>
        <dbReference type="ARBA" id="ARBA00023242"/>
    </source>
</evidence>
<dbReference type="PANTHER" id="PTHR47424:SF6">
    <property type="entry name" value="PROLINE UTILIZATION TRANS-ACTIVATOR"/>
    <property type="match status" value="1"/>
</dbReference>
<keyword evidence="2" id="KW-0804">Transcription</keyword>
<dbReference type="EMBL" id="CAJVPD010000236">
    <property type="protein sequence ID" value="CAG8381243.1"/>
    <property type="molecule type" value="Genomic_DNA"/>
</dbReference>
<evidence type="ECO:0000313" key="5">
    <source>
        <dbReference type="Proteomes" id="UP001152592"/>
    </source>
</evidence>
<protein>
    <submittedName>
        <fullName evidence="4">Uncharacterized protein</fullName>
    </submittedName>
</protein>
<dbReference type="PANTHER" id="PTHR47424">
    <property type="entry name" value="REGULATORY PROTEIN GAL4"/>
    <property type="match status" value="1"/>
</dbReference>
<dbReference type="OrthoDB" id="4323916at2759"/>
<accession>A0A9W4JAX1</accession>
<name>A0A9W4JAX1_9EURO</name>
<keyword evidence="1" id="KW-0805">Transcription regulation</keyword>
<dbReference type="InterPro" id="IPR051127">
    <property type="entry name" value="Fungal_SecMet_Regulators"/>
</dbReference>
<gene>
    <name evidence="4" type="ORF">PSALAMII_LOCUS5728</name>
</gene>
<sequence>MGTPLSVSDNDITAPFPSFPDSSLQTATLSIHVNLSKTFSRIMNVLYRNKGDPKSTFVKSTQEVLQRVAEVASDLKKYFPVPEEEAMSGISRVSGYLNLLYHQCIMLATRAFLFMLIEIRAKSADPKTSKVSQMEVPTPINLLLQICVESAKKTSQILESLQRQNLLECFLPFDLESTVSASLVLTVASLLNPPLVANRRLHLEALSRVLDQMVDRKNLVAVDKKEKIDQLGVLCANLKTTPNSLVNTSISSQMQQNEILEDGVIPGTTGGELDLDPLQQAEQLEESREAWEEGIYEPYKWNSDISPSHLLEAANLLDGGNLMDWVDLPNSSLFFGNVD</sequence>
<keyword evidence="3" id="KW-0539">Nucleus</keyword>
<dbReference type="CDD" id="cd12148">
    <property type="entry name" value="fungal_TF_MHR"/>
    <property type="match status" value="1"/>
</dbReference>
<organism evidence="4 5">
    <name type="scientific">Penicillium salamii</name>
    <dbReference type="NCBI Taxonomy" id="1612424"/>
    <lineage>
        <taxon>Eukaryota</taxon>
        <taxon>Fungi</taxon>
        <taxon>Dikarya</taxon>
        <taxon>Ascomycota</taxon>
        <taxon>Pezizomycotina</taxon>
        <taxon>Eurotiomycetes</taxon>
        <taxon>Eurotiomycetidae</taxon>
        <taxon>Eurotiales</taxon>
        <taxon>Aspergillaceae</taxon>
        <taxon>Penicillium</taxon>
    </lineage>
</organism>